<proteinExistence type="predicted"/>
<gene>
    <name evidence="1" type="ORF">LEA_19753</name>
</gene>
<organism evidence="1">
    <name type="scientific">human gut metagenome</name>
    <dbReference type="NCBI Taxonomy" id="408170"/>
    <lineage>
        <taxon>unclassified sequences</taxon>
        <taxon>metagenomes</taxon>
        <taxon>organismal metagenomes</taxon>
    </lineage>
</organism>
<dbReference type="EMBL" id="AJWY01013578">
    <property type="protein sequence ID" value="EKC46633.1"/>
    <property type="molecule type" value="Genomic_DNA"/>
</dbReference>
<reference evidence="1" key="1">
    <citation type="journal article" date="2013" name="Environ. Microbiol.">
        <title>Microbiota from the distal guts of lean and obese adolescents exhibit partial functional redundancy besides clear differences in community structure.</title>
        <authorList>
            <person name="Ferrer M."/>
            <person name="Ruiz A."/>
            <person name="Lanza F."/>
            <person name="Haange S.B."/>
            <person name="Oberbach A."/>
            <person name="Till H."/>
            <person name="Bargiela R."/>
            <person name="Campoy C."/>
            <person name="Segura M.T."/>
            <person name="Richter M."/>
            <person name="von Bergen M."/>
            <person name="Seifert J."/>
            <person name="Suarez A."/>
        </authorList>
    </citation>
    <scope>NUCLEOTIDE SEQUENCE</scope>
</reference>
<name>K1RMQ5_9ZZZZ</name>
<accession>K1RMQ5</accession>
<sequence>MLYNENLCEEEQHLIQQIAEQTERGKIDWELTEYNPLSFLNEDKIDKNPAVICQSF</sequence>
<protein>
    <submittedName>
        <fullName evidence="1">Uncharacterized protein</fullName>
    </submittedName>
</protein>
<evidence type="ECO:0000313" key="1">
    <source>
        <dbReference type="EMBL" id="EKC46633.1"/>
    </source>
</evidence>
<feature type="non-terminal residue" evidence="1">
    <location>
        <position position="56"/>
    </location>
</feature>
<dbReference type="AlphaFoldDB" id="K1RMQ5"/>
<comment type="caution">
    <text evidence="1">The sequence shown here is derived from an EMBL/GenBank/DDBJ whole genome shotgun (WGS) entry which is preliminary data.</text>
</comment>